<evidence type="ECO:0000313" key="1">
    <source>
        <dbReference type="EMBL" id="ABT14899.1"/>
    </source>
</evidence>
<evidence type="ECO:0000313" key="2">
    <source>
        <dbReference type="Proteomes" id="UP000202419"/>
    </source>
</evidence>
<reference evidence="1 2" key="1">
    <citation type="journal article" date="2007" name="Virology">
        <title>Sequence and annotation of the 369-kb NY-2A and the 345-kb AR158 viruses that infect Chlorella NC64A.</title>
        <authorList>
            <person name="Fitzgerald L.A."/>
            <person name="Graves M.V."/>
            <person name="Li X."/>
            <person name="Feldblyum T."/>
            <person name="Nierman W.C."/>
            <person name="Van Etten J.L."/>
        </authorList>
    </citation>
    <scope>NUCLEOTIDE SEQUENCE [LARGE SCALE GENOMIC DNA]</scope>
    <source>
        <strain evidence="1 2">NY-2A</strain>
    </source>
</reference>
<keyword evidence="2" id="KW-1185">Reference proteome</keyword>
<dbReference type="KEGG" id="vg:5659450"/>
<sequence>MLIRFMWSSTVARETSSRSPAMLVIVLFAIPESIVRTQCMASSMSLAVAAVGPSGFVYSRFITACLCRSFASPTKSPPSPPFVKLYPFSVMRDLWFFMYLFSYSSASILL</sequence>
<name>A7IX25_PBCVN</name>
<organismHost>
    <name type="scientific">Chlorella</name>
    <dbReference type="NCBI Taxonomy" id="3071"/>
</organismHost>
<dbReference type="Proteomes" id="UP000202419">
    <property type="component" value="Segment"/>
</dbReference>
<dbReference type="RefSeq" id="YP_001497696.1">
    <property type="nucleotide sequence ID" value="NC_009898.1"/>
</dbReference>
<proteinExistence type="predicted"/>
<accession>A7IX25</accession>
<organism evidence="1 2">
    <name type="scientific">Paramecium bursaria Chlorella virus NY2A</name>
    <name type="common">PBCV-NY2A</name>
    <dbReference type="NCBI Taxonomy" id="46021"/>
    <lineage>
        <taxon>Viruses</taxon>
        <taxon>Varidnaviria</taxon>
        <taxon>Bamfordvirae</taxon>
        <taxon>Nucleocytoviricota</taxon>
        <taxon>Megaviricetes</taxon>
        <taxon>Algavirales</taxon>
        <taxon>Phycodnaviridae</taxon>
        <taxon>Chlorovirus</taxon>
        <taxon>Chlorovirus americanus</taxon>
    </lineage>
</organism>
<gene>
    <name evidence="1" type="primary">b500R</name>
    <name evidence="1" type="ORF">NY2A_b500R</name>
</gene>
<protein>
    <submittedName>
        <fullName evidence="1">Uncharacterized protein b500R</fullName>
    </submittedName>
</protein>
<dbReference type="GeneID" id="5659450"/>
<dbReference type="EMBL" id="DQ491002">
    <property type="protein sequence ID" value="ABT14899.1"/>
    <property type="molecule type" value="Genomic_DNA"/>
</dbReference>